<dbReference type="Gene3D" id="3.10.100.10">
    <property type="entry name" value="Mannose-Binding Protein A, subunit A"/>
    <property type="match status" value="1"/>
</dbReference>
<gene>
    <name evidence="5" type="ORF">DGYR_LOCUS13456</name>
</gene>
<dbReference type="PRINTS" id="PR00261">
    <property type="entry name" value="LDLRECEPTOR"/>
</dbReference>
<dbReference type="InterPro" id="IPR036055">
    <property type="entry name" value="LDL_receptor-like_sf"/>
</dbReference>
<protein>
    <submittedName>
        <fullName evidence="5">DgyrCDS14370</fullName>
    </submittedName>
</protein>
<dbReference type="PROSITE" id="PS50068">
    <property type="entry name" value="LDLRA_2"/>
    <property type="match status" value="1"/>
</dbReference>
<reference evidence="5 6" key="1">
    <citation type="submission" date="2020-08" db="EMBL/GenBank/DDBJ databases">
        <authorList>
            <person name="Hejnol A."/>
        </authorList>
    </citation>
    <scope>NUCLEOTIDE SEQUENCE [LARGE SCALE GENOMIC DNA]</scope>
</reference>
<dbReference type="AlphaFoldDB" id="A0A7I8WDR8"/>
<name>A0A7I8WDR8_9ANNE</name>
<accession>A0A7I8WDR8</accession>
<dbReference type="SUPFAM" id="SSF57424">
    <property type="entry name" value="LDL receptor-like module"/>
    <property type="match status" value="1"/>
</dbReference>
<comment type="caution">
    <text evidence="3">Lacks conserved residue(s) required for the propagation of feature annotation.</text>
</comment>
<evidence type="ECO:0000259" key="4">
    <source>
        <dbReference type="PROSITE" id="PS50287"/>
    </source>
</evidence>
<feature type="disulfide bond" evidence="2">
    <location>
        <begin position="366"/>
        <end position="384"/>
    </location>
</feature>
<dbReference type="GO" id="GO:0016020">
    <property type="term" value="C:membrane"/>
    <property type="evidence" value="ECO:0007669"/>
    <property type="project" value="InterPro"/>
</dbReference>
<evidence type="ECO:0000256" key="3">
    <source>
        <dbReference type="PROSITE-ProRule" id="PRU00196"/>
    </source>
</evidence>
<dbReference type="InterPro" id="IPR016186">
    <property type="entry name" value="C-type_lectin-like/link_sf"/>
</dbReference>
<feature type="disulfide bond" evidence="2">
    <location>
        <begin position="378"/>
        <end position="393"/>
    </location>
</feature>
<dbReference type="InterPro" id="IPR001190">
    <property type="entry name" value="SRCR"/>
</dbReference>
<dbReference type="OrthoDB" id="664115at2759"/>
<dbReference type="Proteomes" id="UP000549394">
    <property type="component" value="Unassembled WGS sequence"/>
</dbReference>
<feature type="domain" description="SRCR" evidence="4">
    <location>
        <begin position="107"/>
        <end position="216"/>
    </location>
</feature>
<evidence type="ECO:0000256" key="2">
    <source>
        <dbReference type="PROSITE-ProRule" id="PRU00124"/>
    </source>
</evidence>
<evidence type="ECO:0000256" key="1">
    <source>
        <dbReference type="ARBA" id="ARBA00023157"/>
    </source>
</evidence>
<dbReference type="CDD" id="cd00037">
    <property type="entry name" value="CLECT"/>
    <property type="match status" value="1"/>
</dbReference>
<dbReference type="InterPro" id="IPR002172">
    <property type="entry name" value="LDrepeatLR_classA_rpt"/>
</dbReference>
<evidence type="ECO:0000313" key="5">
    <source>
        <dbReference type="EMBL" id="CAD5126199.1"/>
    </source>
</evidence>
<dbReference type="InterPro" id="IPR016187">
    <property type="entry name" value="CTDL_fold"/>
</dbReference>
<keyword evidence="6" id="KW-1185">Reference proteome</keyword>
<evidence type="ECO:0000313" key="6">
    <source>
        <dbReference type="Proteomes" id="UP000549394"/>
    </source>
</evidence>
<sequence length="442" mass="50961">MAVKLIETATIANKRYAPVGKCLENYCQGPILMSVDNDDEVLMMHKSSFFSRITLQEVCSRMGFDKLRVEAFNCDEYYSDFQHKKAFYCKILWGRIDCNDYIVNLKYRLKNGNLILEKQNFSSNHEHFTGSFQILYAKEWYLVSSLFQTEHQIILICKHFGFKYGVVEDFFPDDGYALLALECSNKNVDISQCSIRFFKESNLNSLVVKGLKITCFREISGGGCKGLFGKERIYYAYRTSCYYVLKLKQSITHIQANDKCKAINTTLLGISTQDEARFIDYMLKSSRIKYNQTNLGNIRENFEIPLGLVNKKSYRQKDYELNTDMIPLNVIGMWMAYESIDEGIFITSVIFTTDFPSCTGDTSFRCNNGKCLPKSSQCDNTADCLDGADEHNCRKPFTDRISARVDSKSYCKYGKQIRLHEFCDKKYDCADKTDETKDECSS</sequence>
<dbReference type="PROSITE" id="PS50287">
    <property type="entry name" value="SRCR_2"/>
    <property type="match status" value="1"/>
</dbReference>
<keyword evidence="1 3" id="KW-1015">Disulfide bond</keyword>
<feature type="disulfide bond" evidence="3">
    <location>
        <begin position="183"/>
        <end position="193"/>
    </location>
</feature>
<dbReference type="Pfam" id="PF00057">
    <property type="entry name" value="Ldl_recept_a"/>
    <property type="match status" value="1"/>
</dbReference>
<proteinExistence type="predicted"/>
<dbReference type="InterPro" id="IPR023415">
    <property type="entry name" value="LDLR_class-A_CS"/>
</dbReference>
<comment type="caution">
    <text evidence="5">The sequence shown here is derived from an EMBL/GenBank/DDBJ whole genome shotgun (WGS) entry which is preliminary data.</text>
</comment>
<organism evidence="5 6">
    <name type="scientific">Dimorphilus gyrociliatus</name>
    <dbReference type="NCBI Taxonomy" id="2664684"/>
    <lineage>
        <taxon>Eukaryota</taxon>
        <taxon>Metazoa</taxon>
        <taxon>Spiralia</taxon>
        <taxon>Lophotrochozoa</taxon>
        <taxon>Annelida</taxon>
        <taxon>Polychaeta</taxon>
        <taxon>Polychaeta incertae sedis</taxon>
        <taxon>Dinophilidae</taxon>
        <taxon>Dimorphilus</taxon>
    </lineage>
</organism>
<dbReference type="Gene3D" id="4.10.400.10">
    <property type="entry name" value="Low-density Lipoprotein Receptor"/>
    <property type="match status" value="1"/>
</dbReference>
<dbReference type="EMBL" id="CAJFCJ010000034">
    <property type="protein sequence ID" value="CAD5126199.1"/>
    <property type="molecule type" value="Genomic_DNA"/>
</dbReference>
<dbReference type="PROSITE" id="PS01209">
    <property type="entry name" value="LDLRA_1"/>
    <property type="match status" value="1"/>
</dbReference>
<dbReference type="SMART" id="SM00192">
    <property type="entry name" value="LDLa"/>
    <property type="match status" value="2"/>
</dbReference>
<dbReference type="CDD" id="cd00112">
    <property type="entry name" value="LDLa"/>
    <property type="match status" value="1"/>
</dbReference>
<dbReference type="SUPFAM" id="SSF56436">
    <property type="entry name" value="C-type lectin-like"/>
    <property type="match status" value="1"/>
</dbReference>